<comment type="caution">
    <text evidence="1">The sequence shown here is derived from an EMBL/GenBank/DDBJ whole genome shotgun (WGS) entry which is preliminary data.</text>
</comment>
<evidence type="ECO:0000313" key="1">
    <source>
        <dbReference type="EMBL" id="KAI9508556.1"/>
    </source>
</evidence>
<sequence>MCGTGRAALPLHHSLSPIRFPGMTNFRDPAVIAADQLAVIKVWHAMAGIYLWEFVTTLDYEWSIIRRRQPWSWPTLIYSITRISSVMSIVFGLMNANAAGVHYNCEAMAVFTLLFGYLTFAAGSLLIVVRIIAIWGKMKSIIAISAAIWVTNVGFLIQDVVRVRSQWNGSFGSCVVLNVHIAKLNIIITLAADIALLLIMLVGLLRLNSHERTAFGMGRFLWRQGLIWLLIATIAEIPPTVFICLNLNDAFNIMFWITSLTALSIAATRIHRSLVDFASEGTHATSEPDSFRTSDRSTTKVHQSAIVFTPPNRVPVAIQMDYERYQTPPHSGSSHDGSFISADEKLRLGLEHDVEKAA</sequence>
<dbReference type="EMBL" id="JAGFNK010000087">
    <property type="protein sequence ID" value="KAI9508556.1"/>
    <property type="molecule type" value="Genomic_DNA"/>
</dbReference>
<proteinExistence type="predicted"/>
<dbReference type="Proteomes" id="UP001207468">
    <property type="component" value="Unassembled WGS sequence"/>
</dbReference>
<organism evidence="1 2">
    <name type="scientific">Russula earlei</name>
    <dbReference type="NCBI Taxonomy" id="71964"/>
    <lineage>
        <taxon>Eukaryota</taxon>
        <taxon>Fungi</taxon>
        <taxon>Dikarya</taxon>
        <taxon>Basidiomycota</taxon>
        <taxon>Agaricomycotina</taxon>
        <taxon>Agaricomycetes</taxon>
        <taxon>Russulales</taxon>
        <taxon>Russulaceae</taxon>
        <taxon>Russula</taxon>
    </lineage>
</organism>
<accession>A0ACC0UA89</accession>
<keyword evidence="2" id="KW-1185">Reference proteome</keyword>
<evidence type="ECO:0000313" key="2">
    <source>
        <dbReference type="Proteomes" id="UP001207468"/>
    </source>
</evidence>
<protein>
    <submittedName>
        <fullName evidence="1">Uncharacterized protein</fullName>
    </submittedName>
</protein>
<gene>
    <name evidence="1" type="ORF">F5148DRAFT_887982</name>
</gene>
<reference evidence="1" key="1">
    <citation type="submission" date="2021-03" db="EMBL/GenBank/DDBJ databases">
        <title>Evolutionary priming and transition to the ectomycorrhizal habit in an iconic lineage of mushroom-forming fungi: is preadaptation a requirement?</title>
        <authorList>
            <consortium name="DOE Joint Genome Institute"/>
            <person name="Looney B.P."/>
            <person name="Miyauchi S."/>
            <person name="Morin E."/>
            <person name="Drula E."/>
            <person name="Courty P.E."/>
            <person name="Chicoki N."/>
            <person name="Fauchery L."/>
            <person name="Kohler A."/>
            <person name="Kuo A."/>
            <person name="LaButti K."/>
            <person name="Pangilinan J."/>
            <person name="Lipzen A."/>
            <person name="Riley R."/>
            <person name="Andreopoulos W."/>
            <person name="He G."/>
            <person name="Johnson J."/>
            <person name="Barry K.W."/>
            <person name="Grigoriev I.V."/>
            <person name="Nagy L."/>
            <person name="Hibbett D."/>
            <person name="Henrissat B."/>
            <person name="Matheny P.B."/>
            <person name="Labbe J."/>
            <person name="Martin A.F."/>
        </authorList>
    </citation>
    <scope>NUCLEOTIDE SEQUENCE</scope>
    <source>
        <strain evidence="1">BPL698</strain>
    </source>
</reference>
<name>A0ACC0UA89_9AGAM</name>